<keyword evidence="1" id="KW-0472">Membrane</keyword>
<evidence type="ECO:0000256" key="1">
    <source>
        <dbReference type="SAM" id="Phobius"/>
    </source>
</evidence>
<evidence type="ECO:0000313" key="3">
    <source>
        <dbReference type="Proteomes" id="UP001142055"/>
    </source>
</evidence>
<gene>
    <name evidence="2" type="ORF">RDWZM_007449</name>
</gene>
<proteinExistence type="predicted"/>
<dbReference type="AlphaFoldDB" id="A0A9Q0LZW8"/>
<sequence length="81" mass="9341">MFIKRTSALCVTIIKTCVAQCKFNLRTIYNQMGEFFTIVTIKIDIHSLVLTSIPWFFQSVVPMMGDQVDVPECRPNDRRPS</sequence>
<keyword evidence="1" id="KW-0812">Transmembrane</keyword>
<keyword evidence="1" id="KW-1133">Transmembrane helix</keyword>
<keyword evidence="3" id="KW-1185">Reference proteome</keyword>
<accession>A0A9Q0LZW8</accession>
<dbReference type="Proteomes" id="UP001142055">
    <property type="component" value="Chromosome 3"/>
</dbReference>
<protein>
    <submittedName>
        <fullName evidence="2">Uncharacterized protein</fullName>
    </submittedName>
</protein>
<evidence type="ECO:0000313" key="2">
    <source>
        <dbReference type="EMBL" id="KAJ6216292.1"/>
    </source>
</evidence>
<organism evidence="2 3">
    <name type="scientific">Blomia tropicalis</name>
    <name type="common">Mite</name>
    <dbReference type="NCBI Taxonomy" id="40697"/>
    <lineage>
        <taxon>Eukaryota</taxon>
        <taxon>Metazoa</taxon>
        <taxon>Ecdysozoa</taxon>
        <taxon>Arthropoda</taxon>
        <taxon>Chelicerata</taxon>
        <taxon>Arachnida</taxon>
        <taxon>Acari</taxon>
        <taxon>Acariformes</taxon>
        <taxon>Sarcoptiformes</taxon>
        <taxon>Astigmata</taxon>
        <taxon>Glycyphagoidea</taxon>
        <taxon>Echimyopodidae</taxon>
        <taxon>Blomia</taxon>
    </lineage>
</organism>
<name>A0A9Q0LZW8_BLOTA</name>
<reference evidence="2" key="1">
    <citation type="submission" date="2022-12" db="EMBL/GenBank/DDBJ databases">
        <title>Genome assemblies of Blomia tropicalis.</title>
        <authorList>
            <person name="Cui Y."/>
        </authorList>
    </citation>
    <scope>NUCLEOTIDE SEQUENCE</scope>
    <source>
        <tissue evidence="2">Adult mites</tissue>
    </source>
</reference>
<feature type="transmembrane region" description="Helical" evidence="1">
    <location>
        <begin position="35"/>
        <end position="57"/>
    </location>
</feature>
<comment type="caution">
    <text evidence="2">The sequence shown here is derived from an EMBL/GenBank/DDBJ whole genome shotgun (WGS) entry which is preliminary data.</text>
</comment>
<dbReference type="EMBL" id="JAPWDV010000003">
    <property type="protein sequence ID" value="KAJ6216292.1"/>
    <property type="molecule type" value="Genomic_DNA"/>
</dbReference>